<dbReference type="AlphaFoldDB" id="B0C283"/>
<keyword evidence="2" id="KW-1185">Reference proteome</keyword>
<dbReference type="eggNOG" id="COG3170">
    <property type="taxonomic scope" value="Bacteria"/>
</dbReference>
<proteinExistence type="predicted"/>
<dbReference type="STRING" id="329726.AM1_3545"/>
<reference evidence="1 2" key="1">
    <citation type="journal article" date="2008" name="Proc. Natl. Acad. Sci. U.S.A.">
        <title>Niche adaptation and genome expansion in the chlorophyll d-producing cyanobacterium Acaryochloris marina.</title>
        <authorList>
            <person name="Swingley W.D."/>
            <person name="Chen M."/>
            <person name="Cheung P.C."/>
            <person name="Conrad A.L."/>
            <person name="Dejesa L.C."/>
            <person name="Hao J."/>
            <person name="Honchak B.M."/>
            <person name="Karbach L.E."/>
            <person name="Kurdoglu A."/>
            <person name="Lahiri S."/>
            <person name="Mastrian S.D."/>
            <person name="Miyashita H."/>
            <person name="Page L."/>
            <person name="Ramakrishna P."/>
            <person name="Satoh S."/>
            <person name="Sattley W.M."/>
            <person name="Shimada Y."/>
            <person name="Taylor H.L."/>
            <person name="Tomo T."/>
            <person name="Tsuchiya T."/>
            <person name="Wang Z.T."/>
            <person name="Raymond J."/>
            <person name="Mimuro M."/>
            <person name="Blankenship R.E."/>
            <person name="Touchman J.W."/>
        </authorList>
    </citation>
    <scope>NUCLEOTIDE SEQUENCE [LARGE SCALE GENOMIC DNA]</scope>
    <source>
        <strain evidence="2">MBIC 11017</strain>
    </source>
</reference>
<accession>B0C283</accession>
<evidence type="ECO:0000313" key="2">
    <source>
        <dbReference type="Proteomes" id="UP000000268"/>
    </source>
</evidence>
<dbReference type="RefSeq" id="WP_012163931.1">
    <property type="nucleotide sequence ID" value="NC_009925.1"/>
</dbReference>
<dbReference type="HOGENOM" id="CLU_114518_0_0_3"/>
<evidence type="ECO:0000313" key="1">
    <source>
        <dbReference type="EMBL" id="ABW28535.1"/>
    </source>
</evidence>
<gene>
    <name evidence="1" type="ordered locus">AM1_3545</name>
</gene>
<dbReference type="Proteomes" id="UP000000268">
    <property type="component" value="Chromosome"/>
</dbReference>
<protein>
    <submittedName>
        <fullName evidence="1">Uncharacterized protein</fullName>
    </submittedName>
</protein>
<dbReference type="KEGG" id="amr:AM1_3545"/>
<dbReference type="EMBL" id="CP000828">
    <property type="protein sequence ID" value="ABW28535.1"/>
    <property type="molecule type" value="Genomic_DNA"/>
</dbReference>
<organism evidence="1 2">
    <name type="scientific">Acaryochloris marina (strain MBIC 11017)</name>
    <dbReference type="NCBI Taxonomy" id="329726"/>
    <lineage>
        <taxon>Bacteria</taxon>
        <taxon>Bacillati</taxon>
        <taxon>Cyanobacteriota</taxon>
        <taxon>Cyanophyceae</taxon>
        <taxon>Acaryochloridales</taxon>
        <taxon>Acaryochloridaceae</taxon>
        <taxon>Acaryochloris</taxon>
    </lineage>
</organism>
<sequence length="176" mass="19795">MNKYWFDISKSSLQKSKRYTRLPMYLFSGVVLAHVWGVTSLCANAQSTLKGIEPVKDMNSNTAVAVSLPQPPLQDGVHLFGRSQEPGQLQTEYLIFKMKRNRVIGAFFMPSSSFDCFAGHLKGGNLNLSVVESYEQETYEHSVTLNQYYAIKQINNNDMRILDVCAVHSGHTAQEP</sequence>
<name>B0C283_ACAM1</name>